<feature type="transmembrane region" description="Helical" evidence="8">
    <location>
        <begin position="78"/>
        <end position="96"/>
    </location>
</feature>
<keyword evidence="5 8" id="KW-1133">Transmembrane helix</keyword>
<evidence type="ECO:0000256" key="6">
    <source>
        <dbReference type="ARBA" id="ARBA00023136"/>
    </source>
</evidence>
<accession>A0ABX1A0F7</accession>
<gene>
    <name evidence="9" type="ORF">HCN08_29005</name>
</gene>
<evidence type="ECO:0000313" key="10">
    <source>
        <dbReference type="Proteomes" id="UP000734511"/>
    </source>
</evidence>
<dbReference type="InterPro" id="IPR010290">
    <property type="entry name" value="TM_effector"/>
</dbReference>
<dbReference type="SUPFAM" id="SSF103473">
    <property type="entry name" value="MFS general substrate transporter"/>
    <property type="match status" value="1"/>
</dbReference>
<evidence type="ECO:0000313" key="9">
    <source>
        <dbReference type="EMBL" id="NJP47414.1"/>
    </source>
</evidence>
<keyword evidence="3" id="KW-1003">Cell membrane</keyword>
<evidence type="ECO:0000256" key="8">
    <source>
        <dbReference type="SAM" id="Phobius"/>
    </source>
</evidence>
<dbReference type="RefSeq" id="WP_167986251.1">
    <property type="nucleotide sequence ID" value="NZ_JAATEJ010000029.1"/>
</dbReference>
<name>A0ABX1A0F7_9ACTN</name>
<feature type="transmembrane region" description="Helical" evidence="8">
    <location>
        <begin position="253"/>
        <end position="276"/>
    </location>
</feature>
<keyword evidence="6 8" id="KW-0472">Membrane</keyword>
<dbReference type="PANTHER" id="PTHR23513:SF6">
    <property type="entry name" value="MAJOR FACILITATOR SUPERFAMILY ASSOCIATED DOMAIN-CONTAINING PROTEIN"/>
    <property type="match status" value="1"/>
</dbReference>
<dbReference type="CDD" id="cd06173">
    <property type="entry name" value="MFS_MefA_like"/>
    <property type="match status" value="1"/>
</dbReference>
<proteinExistence type="predicted"/>
<dbReference type="Proteomes" id="UP000734511">
    <property type="component" value="Unassembled WGS sequence"/>
</dbReference>
<sequence length="440" mass="45394">MDREVTGGERGAGAVEGAGRTAAGGDRGAATAGVRPLWRNRDFTLLWCGQTLSVLGTRTSAVAVPLLVLGTTGSVRKAGVAGFVATLPYLLFYLPAGALVDRWNRRRVMLWCDAGRAVVLGSVPLALWAGQLTYPHLLLAGFAGGTLYVFFSVAEKAALPALVPDRQLTAALAQEEAKSRGAALAGPPLGGLLYGVSHALPFAADALSYVVSFGALLGVRADLRVRRAAPAARLRTEIADALRWLRGQHFIRVTMVCVALVNLMFQALNLVLIVLAARLGASTATTGAVLGCFGLGGLAGALCAPWLARRVAPRTVAVGATWLWALLLAPMAAVSAPWALAAVATLLAFVGPVWNVVVSGYQYQVVPGHMLGRIKSVVLLVSWGAMPFGQLLGGFLLGLTGPRGAVVALLGLTLGVALLATLAPGVRRAEPALRAAGAAG</sequence>
<feature type="transmembrane region" description="Helical" evidence="8">
    <location>
        <begin position="288"/>
        <end position="308"/>
    </location>
</feature>
<keyword evidence="10" id="KW-1185">Reference proteome</keyword>
<keyword evidence="2" id="KW-0813">Transport</keyword>
<comment type="caution">
    <text evidence="9">The sequence shown here is derived from an EMBL/GenBank/DDBJ whole genome shotgun (WGS) entry which is preliminary data.</text>
</comment>
<feature type="region of interest" description="Disordered" evidence="7">
    <location>
        <begin position="1"/>
        <end position="30"/>
    </location>
</feature>
<evidence type="ECO:0000256" key="1">
    <source>
        <dbReference type="ARBA" id="ARBA00004651"/>
    </source>
</evidence>
<keyword evidence="4 8" id="KW-0812">Transmembrane</keyword>
<feature type="transmembrane region" description="Helical" evidence="8">
    <location>
        <begin position="405"/>
        <end position="426"/>
    </location>
</feature>
<comment type="subcellular location">
    <subcellularLocation>
        <location evidence="1">Cell membrane</location>
        <topology evidence="1">Multi-pass membrane protein</topology>
    </subcellularLocation>
</comment>
<dbReference type="PANTHER" id="PTHR23513">
    <property type="entry name" value="INTEGRAL MEMBRANE EFFLUX PROTEIN-RELATED"/>
    <property type="match status" value="1"/>
</dbReference>
<evidence type="ECO:0000256" key="7">
    <source>
        <dbReference type="SAM" id="MobiDB-lite"/>
    </source>
</evidence>
<dbReference type="InterPro" id="IPR036259">
    <property type="entry name" value="MFS_trans_sf"/>
</dbReference>
<evidence type="ECO:0000256" key="5">
    <source>
        <dbReference type="ARBA" id="ARBA00022989"/>
    </source>
</evidence>
<feature type="transmembrane region" description="Helical" evidence="8">
    <location>
        <begin position="134"/>
        <end position="154"/>
    </location>
</feature>
<evidence type="ECO:0000256" key="2">
    <source>
        <dbReference type="ARBA" id="ARBA00022448"/>
    </source>
</evidence>
<feature type="transmembrane region" description="Helical" evidence="8">
    <location>
        <begin position="377"/>
        <end position="399"/>
    </location>
</feature>
<feature type="compositionally biased region" description="Low complexity" evidence="7">
    <location>
        <begin position="17"/>
        <end position="30"/>
    </location>
</feature>
<evidence type="ECO:0000256" key="4">
    <source>
        <dbReference type="ARBA" id="ARBA00022692"/>
    </source>
</evidence>
<evidence type="ECO:0000256" key="3">
    <source>
        <dbReference type="ARBA" id="ARBA00022475"/>
    </source>
</evidence>
<organism evidence="9 10">
    <name type="scientific">Actinacidiphila epipremni</name>
    <dbReference type="NCBI Taxonomy" id="2053013"/>
    <lineage>
        <taxon>Bacteria</taxon>
        <taxon>Bacillati</taxon>
        <taxon>Actinomycetota</taxon>
        <taxon>Actinomycetes</taxon>
        <taxon>Kitasatosporales</taxon>
        <taxon>Streptomycetaceae</taxon>
        <taxon>Actinacidiphila</taxon>
    </lineage>
</organism>
<dbReference type="Pfam" id="PF05977">
    <property type="entry name" value="MFS_3"/>
    <property type="match status" value="1"/>
</dbReference>
<reference evidence="9 10" key="1">
    <citation type="submission" date="2020-03" db="EMBL/GenBank/DDBJ databases">
        <title>WGS of actinomycetes isolated from Thailand.</title>
        <authorList>
            <person name="Thawai C."/>
        </authorList>
    </citation>
    <scope>NUCLEOTIDE SEQUENCE [LARGE SCALE GENOMIC DNA]</scope>
    <source>
        <strain evidence="9 10">PRB2-1</strain>
    </source>
</reference>
<dbReference type="Gene3D" id="1.20.1250.20">
    <property type="entry name" value="MFS general substrate transporter like domains"/>
    <property type="match status" value="1"/>
</dbReference>
<dbReference type="EMBL" id="JAATEJ010000029">
    <property type="protein sequence ID" value="NJP47414.1"/>
    <property type="molecule type" value="Genomic_DNA"/>
</dbReference>
<protein>
    <submittedName>
        <fullName evidence="9">MFS transporter</fullName>
    </submittedName>
</protein>
<feature type="transmembrane region" description="Helical" evidence="8">
    <location>
        <begin position="315"/>
        <end position="332"/>
    </location>
</feature>
<feature type="transmembrane region" description="Helical" evidence="8">
    <location>
        <begin position="45"/>
        <end position="66"/>
    </location>
</feature>
<feature type="transmembrane region" description="Helical" evidence="8">
    <location>
        <begin position="338"/>
        <end position="357"/>
    </location>
</feature>